<organism evidence="2 3">
    <name type="scientific">Pristionchus entomophagus</name>
    <dbReference type="NCBI Taxonomy" id="358040"/>
    <lineage>
        <taxon>Eukaryota</taxon>
        <taxon>Metazoa</taxon>
        <taxon>Ecdysozoa</taxon>
        <taxon>Nematoda</taxon>
        <taxon>Chromadorea</taxon>
        <taxon>Rhabditida</taxon>
        <taxon>Rhabditina</taxon>
        <taxon>Diplogasteromorpha</taxon>
        <taxon>Diplogasteroidea</taxon>
        <taxon>Neodiplogasteridae</taxon>
        <taxon>Pristionchus</taxon>
    </lineage>
</organism>
<dbReference type="Proteomes" id="UP001432027">
    <property type="component" value="Unassembled WGS sequence"/>
</dbReference>
<keyword evidence="1" id="KW-0472">Membrane</keyword>
<keyword evidence="1" id="KW-0812">Transmembrane</keyword>
<feature type="transmembrane region" description="Helical" evidence="1">
    <location>
        <begin position="6"/>
        <end position="37"/>
    </location>
</feature>
<evidence type="ECO:0000313" key="3">
    <source>
        <dbReference type="Proteomes" id="UP001432027"/>
    </source>
</evidence>
<sequence length="94" mass="10950">QLESNTVYAIVVLIINFLQIVYIQLNLLFFSLCSSVYRRALMHVLKKPVNLFLALLERLRSFLAWRAKSRKIHQEERLFSTDSSVSAKTVFTVC</sequence>
<dbReference type="EMBL" id="BTSX01000003">
    <property type="protein sequence ID" value="GMS88781.1"/>
    <property type="molecule type" value="Genomic_DNA"/>
</dbReference>
<comment type="caution">
    <text evidence="2">The sequence shown here is derived from an EMBL/GenBank/DDBJ whole genome shotgun (WGS) entry which is preliminary data.</text>
</comment>
<reference evidence="2" key="1">
    <citation type="submission" date="2023-10" db="EMBL/GenBank/DDBJ databases">
        <title>Genome assembly of Pristionchus species.</title>
        <authorList>
            <person name="Yoshida K."/>
            <person name="Sommer R.J."/>
        </authorList>
    </citation>
    <scope>NUCLEOTIDE SEQUENCE</scope>
    <source>
        <strain evidence="2">RS0144</strain>
    </source>
</reference>
<keyword evidence="1" id="KW-1133">Transmembrane helix</keyword>
<feature type="non-terminal residue" evidence="2">
    <location>
        <position position="1"/>
    </location>
</feature>
<gene>
    <name evidence="2" type="ORF">PENTCL1PPCAC_10956</name>
</gene>
<keyword evidence="3" id="KW-1185">Reference proteome</keyword>
<accession>A0AAV5SZL0</accession>
<proteinExistence type="predicted"/>
<dbReference type="AlphaFoldDB" id="A0AAV5SZL0"/>
<evidence type="ECO:0000256" key="1">
    <source>
        <dbReference type="SAM" id="Phobius"/>
    </source>
</evidence>
<evidence type="ECO:0000313" key="2">
    <source>
        <dbReference type="EMBL" id="GMS88781.1"/>
    </source>
</evidence>
<protein>
    <recommendedName>
        <fullName evidence="4">G protein-coupled receptor</fullName>
    </recommendedName>
</protein>
<name>A0AAV5SZL0_9BILA</name>
<evidence type="ECO:0008006" key="4">
    <source>
        <dbReference type="Google" id="ProtNLM"/>
    </source>
</evidence>